<dbReference type="InterPro" id="IPR011032">
    <property type="entry name" value="GroES-like_sf"/>
</dbReference>
<evidence type="ECO:0000313" key="4">
    <source>
        <dbReference type="Proteomes" id="UP000184608"/>
    </source>
</evidence>
<dbReference type="EMBL" id="FQXZ01000036">
    <property type="protein sequence ID" value="SHI27395.1"/>
    <property type="molecule type" value="Genomic_DNA"/>
</dbReference>
<evidence type="ECO:0000259" key="2">
    <source>
        <dbReference type="SMART" id="SM00829"/>
    </source>
</evidence>
<dbReference type="SMART" id="SM00829">
    <property type="entry name" value="PKS_ER"/>
    <property type="match status" value="1"/>
</dbReference>
<keyword evidence="4" id="KW-1185">Reference proteome</keyword>
<name>A0A1M5ZSW7_9VIBR</name>
<protein>
    <submittedName>
        <fullName evidence="3">NADPH-dependent curcumin reductase</fullName>
        <ecNumber evidence="3">1.3.1.-</ecNumber>
    </submittedName>
</protein>
<dbReference type="SUPFAM" id="SSF51735">
    <property type="entry name" value="NAD(P)-binding Rossmann-fold domains"/>
    <property type="match status" value="1"/>
</dbReference>
<dbReference type="Gene3D" id="3.90.180.10">
    <property type="entry name" value="Medium-chain alcohol dehydrogenases, catalytic domain"/>
    <property type="match status" value="1"/>
</dbReference>
<dbReference type="STRING" id="1216006.VA7868_03185"/>
<dbReference type="InterPro" id="IPR020843">
    <property type="entry name" value="ER"/>
</dbReference>
<dbReference type="Proteomes" id="UP000184608">
    <property type="component" value="Unassembled WGS sequence"/>
</dbReference>
<evidence type="ECO:0000256" key="1">
    <source>
        <dbReference type="ARBA" id="ARBA00023002"/>
    </source>
</evidence>
<reference evidence="3 4" key="1">
    <citation type="submission" date="2016-11" db="EMBL/GenBank/DDBJ databases">
        <authorList>
            <person name="Jaros S."/>
            <person name="Januszkiewicz K."/>
            <person name="Wedrychowicz H."/>
        </authorList>
    </citation>
    <scope>NUCLEOTIDE SEQUENCE [LARGE SCALE GENOMIC DNA]</scope>
    <source>
        <strain evidence="3 4">CECT 7868</strain>
    </source>
</reference>
<evidence type="ECO:0000313" key="3">
    <source>
        <dbReference type="EMBL" id="SHI27395.1"/>
    </source>
</evidence>
<dbReference type="SUPFAM" id="SSF50129">
    <property type="entry name" value="GroES-like"/>
    <property type="match status" value="1"/>
</dbReference>
<proteinExistence type="predicted"/>
<keyword evidence="1 3" id="KW-0560">Oxidoreductase</keyword>
<dbReference type="InterPro" id="IPR036291">
    <property type="entry name" value="NAD(P)-bd_dom_sf"/>
</dbReference>
<dbReference type="RefSeq" id="WP_073604807.1">
    <property type="nucleotide sequence ID" value="NZ_FQXZ01000036.1"/>
</dbReference>
<dbReference type="AlphaFoldDB" id="A0A1M5ZSW7"/>
<dbReference type="GO" id="GO:0016628">
    <property type="term" value="F:oxidoreductase activity, acting on the CH-CH group of donors, NAD or NADP as acceptor"/>
    <property type="evidence" value="ECO:0007669"/>
    <property type="project" value="InterPro"/>
</dbReference>
<dbReference type="Pfam" id="PF16884">
    <property type="entry name" value="ADH_N_2"/>
    <property type="match status" value="1"/>
</dbReference>
<dbReference type="InterPro" id="IPR013149">
    <property type="entry name" value="ADH-like_C"/>
</dbReference>
<gene>
    <name evidence="3" type="primary">curA_1</name>
    <name evidence="3" type="ORF">VA7868_03185</name>
</gene>
<dbReference type="CDD" id="cd05288">
    <property type="entry name" value="PGDH"/>
    <property type="match status" value="1"/>
</dbReference>
<dbReference type="InterPro" id="IPR041694">
    <property type="entry name" value="ADH_N_2"/>
</dbReference>
<dbReference type="Pfam" id="PF00107">
    <property type="entry name" value="ADH_zinc_N"/>
    <property type="match status" value="1"/>
</dbReference>
<dbReference type="Gene3D" id="3.40.50.720">
    <property type="entry name" value="NAD(P)-binding Rossmann-like Domain"/>
    <property type="match status" value="1"/>
</dbReference>
<feature type="domain" description="Enoyl reductase (ER)" evidence="2">
    <location>
        <begin position="20"/>
        <end position="337"/>
    </location>
</feature>
<accession>A0A1M5ZSW7</accession>
<organism evidence="3 4">
    <name type="scientific">Vibrio aerogenes CECT 7868</name>
    <dbReference type="NCBI Taxonomy" id="1216006"/>
    <lineage>
        <taxon>Bacteria</taxon>
        <taxon>Pseudomonadati</taxon>
        <taxon>Pseudomonadota</taxon>
        <taxon>Gammaproteobacteria</taxon>
        <taxon>Vibrionales</taxon>
        <taxon>Vibrionaceae</taxon>
        <taxon>Vibrio</taxon>
    </lineage>
</organism>
<dbReference type="EC" id="1.3.1.-" evidence="3"/>
<dbReference type="FunFam" id="3.40.50.720:FF:000121">
    <property type="entry name" value="Prostaglandin reductase 2"/>
    <property type="match status" value="1"/>
</dbReference>
<dbReference type="PANTHER" id="PTHR43205">
    <property type="entry name" value="PROSTAGLANDIN REDUCTASE"/>
    <property type="match status" value="1"/>
</dbReference>
<sequence>MSQLKNKEIVLDSYPEGKIGLEHFRLEERELPPLKDGEYLVENQWLSLDPYVRPRLNAEAPSYVEAIKLGEMVQGETVGVVLESRNPRFKAGDQVFAVSGWARYWIGTDQMFITSVLPETDLEPSVFLGVAGTPGRAAYFGLDRIGKPKAGETLVISAASGAVGSVAGQLGKQAGCRVVGLAGSDEKCRYVVEELGFDACINYKTDDLGQALRESCPQGIDIYFENVGGRVSAFVARFLNEGARVPVCGVAANYDKRDCIDVSSQSSFFASLPEPPESRFFFVTDWFKDYPQATMVLLDAAQKGAIKFRETIAEGLESTPQAFIDMLHGKHFGKQLVRL</sequence>
<dbReference type="InterPro" id="IPR045010">
    <property type="entry name" value="MDR_fam"/>
</dbReference>
<dbReference type="PANTHER" id="PTHR43205:SF7">
    <property type="entry name" value="PROSTAGLANDIN REDUCTASE 1"/>
    <property type="match status" value="1"/>
</dbReference>
<dbReference type="OrthoDB" id="9805663at2"/>